<evidence type="ECO:0000313" key="3">
    <source>
        <dbReference type="EMBL" id="RZS73385.1"/>
    </source>
</evidence>
<dbReference type="PANTHER" id="PTHR45947:SF3">
    <property type="entry name" value="SULFOQUINOVOSYL TRANSFERASE SQD2"/>
    <property type="match status" value="1"/>
</dbReference>
<dbReference type="CDD" id="cd03814">
    <property type="entry name" value="GT4-like"/>
    <property type="match status" value="1"/>
</dbReference>
<keyword evidence="4" id="KW-1185">Reference proteome</keyword>
<dbReference type="Proteomes" id="UP000078084">
    <property type="component" value="Unassembled WGS sequence"/>
</dbReference>
<dbReference type="Gene3D" id="3.40.50.2000">
    <property type="entry name" value="Glycogen Phosphorylase B"/>
    <property type="match status" value="2"/>
</dbReference>
<dbReference type="GO" id="GO:0016757">
    <property type="term" value="F:glycosyltransferase activity"/>
    <property type="evidence" value="ECO:0007669"/>
    <property type="project" value="UniProtKB-KW"/>
</dbReference>
<proteinExistence type="predicted"/>
<reference evidence="2 4" key="1">
    <citation type="submission" date="2015-04" db="EMBL/GenBank/DDBJ databases">
        <title>Genome sequence of Kerstersia gyiorum CG1.</title>
        <authorList>
            <person name="Greninger A.L."/>
            <person name="Kozyreva V."/>
            <person name="Chaturvedi V."/>
        </authorList>
    </citation>
    <scope>NUCLEOTIDE SEQUENCE [LARGE SCALE GENOMIC DNA]</scope>
    <source>
        <strain evidence="2 4">CG1</strain>
    </source>
</reference>
<protein>
    <submittedName>
        <fullName evidence="2">GDP-mannose-dependent alpha-mannosyltransferase</fullName>
    </submittedName>
    <submittedName>
        <fullName evidence="3">Glycosyltransferase involved in cell wall biosynthesis</fullName>
    </submittedName>
</protein>
<dbReference type="InterPro" id="IPR050194">
    <property type="entry name" value="Glycosyltransferase_grp1"/>
</dbReference>
<dbReference type="Pfam" id="PF13692">
    <property type="entry name" value="Glyco_trans_1_4"/>
    <property type="match status" value="1"/>
</dbReference>
<keyword evidence="2" id="KW-0328">Glycosyltransferase</keyword>
<accession>A0A171KWN8</accession>
<feature type="domain" description="Glycosyltransferase subfamily 4-like N-terminal" evidence="1">
    <location>
        <begin position="14"/>
        <end position="165"/>
    </location>
</feature>
<dbReference type="InterPro" id="IPR028098">
    <property type="entry name" value="Glyco_trans_4-like_N"/>
</dbReference>
<dbReference type="EMBL" id="LBNE01000001">
    <property type="protein sequence ID" value="KKO73305.1"/>
    <property type="molecule type" value="Genomic_DNA"/>
</dbReference>
<dbReference type="Proteomes" id="UP000292039">
    <property type="component" value="Unassembled WGS sequence"/>
</dbReference>
<dbReference type="EMBL" id="SGWZ01000001">
    <property type="protein sequence ID" value="RZS73385.1"/>
    <property type="molecule type" value="Genomic_DNA"/>
</dbReference>
<dbReference type="AlphaFoldDB" id="A0A171KWN8"/>
<dbReference type="RefSeq" id="WP_068367461.1">
    <property type="nucleotide sequence ID" value="NZ_CBCSEB010000010.1"/>
</dbReference>
<dbReference type="SUPFAM" id="SSF53756">
    <property type="entry name" value="UDP-Glycosyltransferase/glycogen phosphorylase"/>
    <property type="match status" value="1"/>
</dbReference>
<dbReference type="GeneID" id="99727921"/>
<dbReference type="PANTHER" id="PTHR45947">
    <property type="entry name" value="SULFOQUINOVOSYL TRANSFERASE SQD2"/>
    <property type="match status" value="1"/>
</dbReference>
<sequence length="342" mass="37643">MKILLVTDAWHPQVNGVVRTWTVMCALLTAWGHEVRVIEPGGARTIGAPSEPTLRLCINPGRHFRRQLGAFQPDAVHIATEGPLGLAARRHALRHGWRFTTSFHTMFPDYLKVRMGVPARWSWAFMRWFHKPSQRVLVPTRNIADVLSARGLKNLQVWARGVDLAAFAPDLPAPPELAHLPRPVWLNVGRVAREKNLDAFLALKLPGTKVVVGSGPEDRRLREQYPDVLFVGPRRHAELPPYYAAADAFVFPSQTDTFGLVMLEAMACGTPVAALPADAPREVVREGVTGCLDADLAAACLRAAQLPRGSVREGVQAFTWDAIAQQLLDALCGVSTVQFRAS</sequence>
<name>A0A171KWN8_9BURK</name>
<evidence type="ECO:0000313" key="2">
    <source>
        <dbReference type="EMBL" id="KKO73305.1"/>
    </source>
</evidence>
<dbReference type="OrthoDB" id="9802525at2"/>
<dbReference type="Pfam" id="PF13439">
    <property type="entry name" value="Glyco_transf_4"/>
    <property type="match status" value="1"/>
</dbReference>
<gene>
    <name evidence="2" type="ORF">AAV32_03345</name>
    <name evidence="3" type="ORF">EV679_0576</name>
</gene>
<keyword evidence="2" id="KW-0808">Transferase</keyword>
<evidence type="ECO:0000259" key="1">
    <source>
        <dbReference type="Pfam" id="PF13439"/>
    </source>
</evidence>
<evidence type="ECO:0000313" key="5">
    <source>
        <dbReference type="Proteomes" id="UP000292039"/>
    </source>
</evidence>
<comment type="caution">
    <text evidence="2">The sequence shown here is derived from an EMBL/GenBank/DDBJ whole genome shotgun (WGS) entry which is preliminary data.</text>
</comment>
<dbReference type="STRING" id="206506.AAV32_03345"/>
<reference evidence="3 5" key="2">
    <citation type="submission" date="2019-02" db="EMBL/GenBank/DDBJ databases">
        <title>Genomic Encyclopedia of Type Strains, Phase IV (KMG-IV): sequencing the most valuable type-strain genomes for metagenomic binning, comparative biology and taxonomic classification.</title>
        <authorList>
            <person name="Goeker M."/>
        </authorList>
    </citation>
    <scope>NUCLEOTIDE SEQUENCE [LARGE SCALE GENOMIC DNA]</scope>
    <source>
        <strain evidence="3 5">DSM 16618</strain>
    </source>
</reference>
<organism evidence="2 4">
    <name type="scientific">Kerstersia gyiorum</name>
    <dbReference type="NCBI Taxonomy" id="206506"/>
    <lineage>
        <taxon>Bacteria</taxon>
        <taxon>Pseudomonadati</taxon>
        <taxon>Pseudomonadota</taxon>
        <taxon>Betaproteobacteria</taxon>
        <taxon>Burkholderiales</taxon>
        <taxon>Alcaligenaceae</taxon>
        <taxon>Kerstersia</taxon>
    </lineage>
</organism>
<evidence type="ECO:0000313" key="4">
    <source>
        <dbReference type="Proteomes" id="UP000078084"/>
    </source>
</evidence>